<accession>A0A2U3K8D5</accession>
<gene>
    <name evidence="1" type="ORF">SBA1_1470017</name>
</gene>
<evidence type="ECO:0000313" key="2">
    <source>
        <dbReference type="Proteomes" id="UP000238701"/>
    </source>
</evidence>
<dbReference type="Proteomes" id="UP000238701">
    <property type="component" value="Unassembled WGS sequence"/>
</dbReference>
<dbReference type="EMBL" id="OMOD01000054">
    <property type="protein sequence ID" value="SPF35903.1"/>
    <property type="molecule type" value="Genomic_DNA"/>
</dbReference>
<sequence>MVELLNDFNHCRELLLERLLFPTWRGPEIKATRGVPLDMVGSDPSIETPTFLHQDHYRVYPKTVRIILRWALEGPSCGAYPPMQNIRQ</sequence>
<dbReference type="AlphaFoldDB" id="A0A2U3K8D5"/>
<name>A0A2U3K8D5_9BACT</name>
<proteinExistence type="predicted"/>
<reference evidence="2" key="1">
    <citation type="submission" date="2018-02" db="EMBL/GenBank/DDBJ databases">
        <authorList>
            <person name="Hausmann B."/>
        </authorList>
    </citation>
    <scope>NUCLEOTIDE SEQUENCE [LARGE SCALE GENOMIC DNA]</scope>
    <source>
        <strain evidence="2">Peat soil MAG SbA1</strain>
    </source>
</reference>
<organism evidence="1 2">
    <name type="scientific">Candidatus Sulfotelmatobacter kueseliae</name>
    <dbReference type="NCBI Taxonomy" id="2042962"/>
    <lineage>
        <taxon>Bacteria</taxon>
        <taxon>Pseudomonadati</taxon>
        <taxon>Acidobacteriota</taxon>
        <taxon>Terriglobia</taxon>
        <taxon>Terriglobales</taxon>
        <taxon>Candidatus Korobacteraceae</taxon>
        <taxon>Candidatus Sulfotelmatobacter</taxon>
    </lineage>
</organism>
<protein>
    <submittedName>
        <fullName evidence="1">Uncharacterized protein</fullName>
    </submittedName>
</protein>
<evidence type="ECO:0000313" key="1">
    <source>
        <dbReference type="EMBL" id="SPF35903.1"/>
    </source>
</evidence>